<evidence type="ECO:0000313" key="1">
    <source>
        <dbReference type="EMBL" id="CTQ66122.1"/>
    </source>
</evidence>
<accession>A0A0M6Z7W5</accession>
<organism evidence="1 2">
    <name type="scientific">Roseibium album</name>
    <dbReference type="NCBI Taxonomy" id="311410"/>
    <lineage>
        <taxon>Bacteria</taxon>
        <taxon>Pseudomonadati</taxon>
        <taxon>Pseudomonadota</taxon>
        <taxon>Alphaproteobacteria</taxon>
        <taxon>Hyphomicrobiales</taxon>
        <taxon>Stappiaceae</taxon>
        <taxon>Roseibium</taxon>
    </lineage>
</organism>
<evidence type="ECO:0000313" key="2">
    <source>
        <dbReference type="Proteomes" id="UP000049983"/>
    </source>
</evidence>
<sequence length="65" mass="7224">MACSGPTRCVDFQITCKEFEIDASPSRCRGNNLVSRTPGTNKLILHKRVVSRVFPLEPANWTGCD</sequence>
<gene>
    <name evidence="1" type="ORF">LA5096_00975</name>
</gene>
<name>A0A0M6Z7W5_9HYPH</name>
<proteinExistence type="predicted"/>
<keyword evidence="2" id="KW-1185">Reference proteome</keyword>
<reference evidence="2" key="1">
    <citation type="submission" date="2015-07" db="EMBL/GenBank/DDBJ databases">
        <authorList>
            <person name="Rodrigo-Torres Lidia"/>
            <person name="Arahal R.David."/>
        </authorList>
    </citation>
    <scope>NUCLEOTIDE SEQUENCE [LARGE SCALE GENOMIC DNA]</scope>
    <source>
        <strain evidence="2">CECT 5096</strain>
    </source>
</reference>
<protein>
    <submittedName>
        <fullName evidence="1">Uncharacterized protein</fullName>
    </submittedName>
</protein>
<dbReference type="Proteomes" id="UP000049983">
    <property type="component" value="Unassembled WGS sequence"/>
</dbReference>
<dbReference type="EMBL" id="CXWC01000002">
    <property type="protein sequence ID" value="CTQ66122.1"/>
    <property type="molecule type" value="Genomic_DNA"/>
</dbReference>
<dbReference type="AlphaFoldDB" id="A0A0M6Z7W5"/>